<protein>
    <recommendedName>
        <fullName evidence="2">Ricin B lectin domain-containing protein</fullName>
    </recommendedName>
</protein>
<accession>A0A9W6KGA2</accession>
<sequence length="186" mass="19660">MRTTRALTMAVVAAVCSTVTGLGPAWADPPGTTAAGGFANGEVEIVNDHARKCLDVPGGSKTVSQPIQEWSCDGADNQLWHAPTFSDGVFALVNVGSNLCLDIGANVPQDGDRVVQTPCDYWWYGTNVPTKQVWRWQSAQGLGQWMVNVYSGLCLALSPNTSANGTAIVVGACSTTTAKYWHVQTG</sequence>
<evidence type="ECO:0000259" key="2">
    <source>
        <dbReference type="SMART" id="SM00458"/>
    </source>
</evidence>
<feature type="domain" description="Ricin B lectin" evidence="2">
    <location>
        <begin position="40"/>
        <end position="184"/>
    </location>
</feature>
<dbReference type="CDD" id="cd00161">
    <property type="entry name" value="beta-trefoil_Ricin-like"/>
    <property type="match status" value="1"/>
</dbReference>
<dbReference type="SMART" id="SM00458">
    <property type="entry name" value="RICIN"/>
    <property type="match status" value="1"/>
</dbReference>
<dbReference type="AlphaFoldDB" id="A0A9W6KGA2"/>
<name>A0A9W6KGA2_9ACTN</name>
<feature type="chain" id="PRO_5040858155" description="Ricin B lectin domain-containing protein" evidence="1">
    <location>
        <begin position="28"/>
        <end position="186"/>
    </location>
</feature>
<dbReference type="Gene3D" id="2.80.10.50">
    <property type="match status" value="1"/>
</dbReference>
<evidence type="ECO:0000256" key="1">
    <source>
        <dbReference type="SAM" id="SignalP"/>
    </source>
</evidence>
<feature type="signal peptide" evidence="1">
    <location>
        <begin position="1"/>
        <end position="27"/>
    </location>
</feature>
<dbReference type="EMBL" id="BSFP01000017">
    <property type="protein sequence ID" value="GLL01561.1"/>
    <property type="molecule type" value="Genomic_DNA"/>
</dbReference>
<comment type="caution">
    <text evidence="3">The sequence shown here is derived from an EMBL/GenBank/DDBJ whole genome shotgun (WGS) entry which is preliminary data.</text>
</comment>
<dbReference type="Proteomes" id="UP001143480">
    <property type="component" value="Unassembled WGS sequence"/>
</dbReference>
<evidence type="ECO:0000313" key="3">
    <source>
        <dbReference type="EMBL" id="GLL01561.1"/>
    </source>
</evidence>
<reference evidence="3" key="1">
    <citation type="journal article" date="2014" name="Int. J. Syst. Evol. Microbiol.">
        <title>Complete genome sequence of Corynebacterium casei LMG S-19264T (=DSM 44701T), isolated from a smear-ripened cheese.</title>
        <authorList>
            <consortium name="US DOE Joint Genome Institute (JGI-PGF)"/>
            <person name="Walter F."/>
            <person name="Albersmeier A."/>
            <person name="Kalinowski J."/>
            <person name="Ruckert C."/>
        </authorList>
    </citation>
    <scope>NUCLEOTIDE SEQUENCE</scope>
    <source>
        <strain evidence="3">VKM Ac-1321</strain>
    </source>
</reference>
<gene>
    <name evidence="3" type="ORF">GCM10017581_033030</name>
</gene>
<dbReference type="Pfam" id="PF00652">
    <property type="entry name" value="Ricin_B_lectin"/>
    <property type="match status" value="1"/>
</dbReference>
<proteinExistence type="predicted"/>
<reference evidence="3" key="2">
    <citation type="submission" date="2023-01" db="EMBL/GenBank/DDBJ databases">
        <authorList>
            <person name="Sun Q."/>
            <person name="Evtushenko L."/>
        </authorList>
    </citation>
    <scope>NUCLEOTIDE SEQUENCE</scope>
    <source>
        <strain evidence="3">VKM Ac-1321</strain>
    </source>
</reference>
<keyword evidence="4" id="KW-1185">Reference proteome</keyword>
<dbReference type="RefSeq" id="WP_261964318.1">
    <property type="nucleotide sequence ID" value="NZ_BAAAXA010000003.1"/>
</dbReference>
<dbReference type="InterPro" id="IPR035992">
    <property type="entry name" value="Ricin_B-like_lectins"/>
</dbReference>
<organism evidence="3 4">
    <name type="scientific">Dactylosporangium matsuzakiense</name>
    <dbReference type="NCBI Taxonomy" id="53360"/>
    <lineage>
        <taxon>Bacteria</taxon>
        <taxon>Bacillati</taxon>
        <taxon>Actinomycetota</taxon>
        <taxon>Actinomycetes</taxon>
        <taxon>Micromonosporales</taxon>
        <taxon>Micromonosporaceae</taxon>
        <taxon>Dactylosporangium</taxon>
    </lineage>
</organism>
<dbReference type="InterPro" id="IPR000772">
    <property type="entry name" value="Ricin_B_lectin"/>
</dbReference>
<dbReference type="SUPFAM" id="SSF50370">
    <property type="entry name" value="Ricin B-like lectins"/>
    <property type="match status" value="1"/>
</dbReference>
<dbReference type="PROSITE" id="PS50231">
    <property type="entry name" value="RICIN_B_LECTIN"/>
    <property type="match status" value="1"/>
</dbReference>
<keyword evidence="1" id="KW-0732">Signal</keyword>
<evidence type="ECO:0000313" key="4">
    <source>
        <dbReference type="Proteomes" id="UP001143480"/>
    </source>
</evidence>